<evidence type="ECO:0000313" key="3">
    <source>
        <dbReference type="EnsemblMetazoa" id="XP_014261478.1"/>
    </source>
</evidence>
<feature type="region of interest" description="Disordered" evidence="1">
    <location>
        <begin position="1"/>
        <end position="30"/>
    </location>
</feature>
<feature type="domain" description="MADF" evidence="2">
    <location>
        <begin position="57"/>
        <end position="144"/>
    </location>
</feature>
<dbReference type="GO" id="GO:0005667">
    <property type="term" value="C:transcription regulator complex"/>
    <property type="evidence" value="ECO:0007669"/>
    <property type="project" value="TreeGrafter"/>
</dbReference>
<accession>A0A8I6SPM6</accession>
<dbReference type="EnsemblMetazoa" id="XM_014405992.2">
    <property type="protein sequence ID" value="XP_014261478.1"/>
    <property type="gene ID" value="LOC106673763"/>
</dbReference>
<dbReference type="GeneID" id="106673763"/>
<name>A0A8I6SPM6_CIMLE</name>
<dbReference type="KEGG" id="clec:106673763"/>
<evidence type="ECO:0000259" key="2">
    <source>
        <dbReference type="PROSITE" id="PS51029"/>
    </source>
</evidence>
<feature type="region of interest" description="Disordered" evidence="1">
    <location>
        <begin position="277"/>
        <end position="299"/>
    </location>
</feature>
<dbReference type="InterPro" id="IPR039353">
    <property type="entry name" value="TF_Adf1"/>
</dbReference>
<protein>
    <recommendedName>
        <fullName evidence="2">MADF domain-containing protein</fullName>
    </recommendedName>
</protein>
<dbReference type="OMA" id="ECKNKWR"/>
<keyword evidence="4" id="KW-1185">Reference proteome</keyword>
<feature type="compositionally biased region" description="Basic and acidic residues" evidence="1">
    <location>
        <begin position="14"/>
        <end position="23"/>
    </location>
</feature>
<evidence type="ECO:0000313" key="4">
    <source>
        <dbReference type="Proteomes" id="UP000494040"/>
    </source>
</evidence>
<proteinExistence type="predicted"/>
<organism evidence="3 4">
    <name type="scientific">Cimex lectularius</name>
    <name type="common">Bed bug</name>
    <name type="synonym">Acanthia lectularia</name>
    <dbReference type="NCBI Taxonomy" id="79782"/>
    <lineage>
        <taxon>Eukaryota</taxon>
        <taxon>Metazoa</taxon>
        <taxon>Ecdysozoa</taxon>
        <taxon>Arthropoda</taxon>
        <taxon>Hexapoda</taxon>
        <taxon>Insecta</taxon>
        <taxon>Pterygota</taxon>
        <taxon>Neoptera</taxon>
        <taxon>Paraneoptera</taxon>
        <taxon>Hemiptera</taxon>
        <taxon>Heteroptera</taxon>
        <taxon>Panheteroptera</taxon>
        <taxon>Cimicomorpha</taxon>
        <taxon>Cimicidae</taxon>
        <taxon>Cimex</taxon>
    </lineage>
</organism>
<dbReference type="InterPro" id="IPR006578">
    <property type="entry name" value="MADF-dom"/>
</dbReference>
<dbReference type="Pfam" id="PF10545">
    <property type="entry name" value="MADF_DNA_bdg"/>
    <property type="match status" value="1"/>
</dbReference>
<feature type="compositionally biased region" description="Acidic residues" evidence="1">
    <location>
        <begin position="155"/>
        <end position="168"/>
    </location>
</feature>
<dbReference type="PROSITE" id="PS51029">
    <property type="entry name" value="MADF"/>
    <property type="match status" value="1"/>
</dbReference>
<sequence>MCALRSRLGGQSSEARRPPDAHGPRSGSAPASALFSVQARMSAKKNFCRFTRLQDDYLIQLVSAQPLIYDPSHQYYKDLSVKDNVWKEISLSIMKTVEECKVRWRSIRDLYNRKKKEVLKNPGSARAIKWEYMDQLSFLDRAGHIKQSISKFEGESQEGDSYQEDAKEEAERDFEEDICLEECPDMLSGEGDEFRHNPIEPEIKIVKPKRRRINGQLRSSPSYDYYEPPYIDRDPISLFFASMAQTVMTFPPTLAAEAKERVCRIITSLEYRAHVKNDRYAPSEASSKEGHSPTRLDDS</sequence>
<dbReference type="AlphaFoldDB" id="A0A8I6SPM6"/>
<dbReference type="GO" id="GO:0005634">
    <property type="term" value="C:nucleus"/>
    <property type="evidence" value="ECO:0007669"/>
    <property type="project" value="TreeGrafter"/>
</dbReference>
<feature type="region of interest" description="Disordered" evidence="1">
    <location>
        <begin position="149"/>
        <end position="168"/>
    </location>
</feature>
<evidence type="ECO:0000256" key="1">
    <source>
        <dbReference type="SAM" id="MobiDB-lite"/>
    </source>
</evidence>
<dbReference type="GO" id="GO:0006357">
    <property type="term" value="P:regulation of transcription by RNA polymerase II"/>
    <property type="evidence" value="ECO:0007669"/>
    <property type="project" value="TreeGrafter"/>
</dbReference>
<dbReference type="RefSeq" id="XP_014261478.1">
    <property type="nucleotide sequence ID" value="XM_014405992.2"/>
</dbReference>
<dbReference type="OrthoDB" id="6600747at2759"/>
<dbReference type="Proteomes" id="UP000494040">
    <property type="component" value="Unassembled WGS sequence"/>
</dbReference>
<reference evidence="3" key="1">
    <citation type="submission" date="2022-01" db="UniProtKB">
        <authorList>
            <consortium name="EnsemblMetazoa"/>
        </authorList>
    </citation>
    <scope>IDENTIFICATION</scope>
</reference>
<dbReference type="PANTHER" id="PTHR12243">
    <property type="entry name" value="MADF DOMAIN TRANSCRIPTION FACTOR"/>
    <property type="match status" value="1"/>
</dbReference>
<dbReference type="PANTHER" id="PTHR12243:SF67">
    <property type="entry name" value="COREPRESSOR OF PANGOLIN, ISOFORM A-RELATED"/>
    <property type="match status" value="1"/>
</dbReference>
<dbReference type="SMART" id="SM00595">
    <property type="entry name" value="MADF"/>
    <property type="match status" value="1"/>
</dbReference>